<sequence>MGHYDLYSSLGLDRSAPPDALAAELDQRIAWAQSQNPAALEELTCARTILGDGARRTTYDRMLDNPAGPPVTADTLRQLAASAPGGSRSGPAGLTGAPSGGRGALRILVPVVALLVGLGLGAGAVALFNGGDGDSGHVISTGDREAVESMTREFIALGSSDEAADWAEDHFDPRVRDELTEELGASGSLRDFTGMEDLFGGAGLSSGSATEFSSVVAYEASASGTTVQDALDALSSEQNFRTEEMDSSLMVPVLDRSDRALGFVVFIDDGDDYRVAGSVAAGVVGDSGYGWDA</sequence>
<name>A0A0X2NQQ2_9CORY</name>
<dbReference type="AlphaFoldDB" id="A0A0X2NQQ2"/>
<dbReference type="RefSeq" id="WP_073884614.1">
    <property type="nucleotide sequence ID" value="NZ_FAUH01000018.1"/>
</dbReference>
<dbReference type="OrthoDB" id="4398434at2"/>
<gene>
    <name evidence="1" type="ORF">CVAR292_02443</name>
</gene>
<dbReference type="Proteomes" id="UP000182498">
    <property type="component" value="Unassembled WGS sequence"/>
</dbReference>
<keyword evidence="2" id="KW-1185">Reference proteome</keyword>
<proteinExistence type="predicted"/>
<evidence type="ECO:0008006" key="3">
    <source>
        <dbReference type="Google" id="ProtNLM"/>
    </source>
</evidence>
<dbReference type="EMBL" id="FAUH01000018">
    <property type="protein sequence ID" value="CUU67090.1"/>
    <property type="molecule type" value="Genomic_DNA"/>
</dbReference>
<accession>A0A0X2NQQ2</accession>
<evidence type="ECO:0000313" key="2">
    <source>
        <dbReference type="Proteomes" id="UP000182498"/>
    </source>
</evidence>
<organism evidence="1 2">
    <name type="scientific">Corynebacterium variabile</name>
    <dbReference type="NCBI Taxonomy" id="1727"/>
    <lineage>
        <taxon>Bacteria</taxon>
        <taxon>Bacillati</taxon>
        <taxon>Actinomycetota</taxon>
        <taxon>Actinomycetes</taxon>
        <taxon>Mycobacteriales</taxon>
        <taxon>Corynebacteriaceae</taxon>
        <taxon>Corynebacterium</taxon>
    </lineage>
</organism>
<reference evidence="2" key="1">
    <citation type="submission" date="2015-11" db="EMBL/GenBank/DDBJ databases">
        <authorList>
            <person name="Dugat-Bony E."/>
        </authorList>
    </citation>
    <scope>NUCLEOTIDE SEQUENCE [LARGE SCALE GENOMIC DNA]</scope>
    <source>
        <strain evidence="2">Mu292</strain>
    </source>
</reference>
<protein>
    <recommendedName>
        <fullName evidence="3">J domain-containing protein</fullName>
    </recommendedName>
</protein>
<evidence type="ECO:0000313" key="1">
    <source>
        <dbReference type="EMBL" id="CUU67090.1"/>
    </source>
</evidence>